<protein>
    <recommendedName>
        <fullName evidence="6">tRNA(Ile)-lysidine synthase</fullName>
        <ecNumber evidence="6">6.3.4.19</ecNumber>
    </recommendedName>
    <alternativeName>
        <fullName evidence="6">tRNA(Ile)-2-lysyl-cytidine synthase</fullName>
    </alternativeName>
    <alternativeName>
        <fullName evidence="6">tRNA(Ile)-lysidine synthetase</fullName>
    </alternativeName>
</protein>
<comment type="subcellular location">
    <subcellularLocation>
        <location evidence="6">Cytoplasm</location>
    </subcellularLocation>
</comment>
<dbReference type="Gene3D" id="3.40.50.620">
    <property type="entry name" value="HUPs"/>
    <property type="match status" value="1"/>
</dbReference>
<dbReference type="InterPro" id="IPR014729">
    <property type="entry name" value="Rossmann-like_a/b/a_fold"/>
</dbReference>
<dbReference type="Pfam" id="PF01171">
    <property type="entry name" value="ATP_bind_3"/>
    <property type="match status" value="1"/>
</dbReference>
<dbReference type="GO" id="GO:0006400">
    <property type="term" value="P:tRNA modification"/>
    <property type="evidence" value="ECO:0007669"/>
    <property type="project" value="UniProtKB-UniRule"/>
</dbReference>
<evidence type="ECO:0000259" key="7">
    <source>
        <dbReference type="Pfam" id="PF01171"/>
    </source>
</evidence>
<comment type="function">
    <text evidence="6">Ligates lysine onto the cytidine present at position 34 of the AUA codon-specific tRNA(Ile) that contains the anticodon CAU, in an ATP-dependent manner. Cytidine is converted to lysidine, thus changing the amino acid specificity of the tRNA from methionine to isoleucine.</text>
</comment>
<dbReference type="PATRIC" id="fig|1035195.3.peg.2292"/>
<comment type="catalytic activity">
    <reaction evidence="5 6">
        <text>cytidine(34) in tRNA(Ile2) + L-lysine + ATP = lysidine(34) in tRNA(Ile2) + AMP + diphosphate + H(+)</text>
        <dbReference type="Rhea" id="RHEA:43744"/>
        <dbReference type="Rhea" id="RHEA-COMP:10625"/>
        <dbReference type="Rhea" id="RHEA-COMP:10670"/>
        <dbReference type="ChEBI" id="CHEBI:15378"/>
        <dbReference type="ChEBI" id="CHEBI:30616"/>
        <dbReference type="ChEBI" id="CHEBI:32551"/>
        <dbReference type="ChEBI" id="CHEBI:33019"/>
        <dbReference type="ChEBI" id="CHEBI:82748"/>
        <dbReference type="ChEBI" id="CHEBI:83665"/>
        <dbReference type="ChEBI" id="CHEBI:456215"/>
        <dbReference type="EC" id="6.3.4.19"/>
    </reaction>
</comment>
<evidence type="ECO:0000256" key="6">
    <source>
        <dbReference type="HAMAP-Rule" id="MF_01161"/>
    </source>
</evidence>
<organism evidence="8 9">
    <name type="scientific">Corynebacterium durum F0235</name>
    <dbReference type="NCBI Taxonomy" id="1035195"/>
    <lineage>
        <taxon>Bacteria</taxon>
        <taxon>Bacillati</taxon>
        <taxon>Actinomycetota</taxon>
        <taxon>Actinomycetes</taxon>
        <taxon>Mycobacteriales</taxon>
        <taxon>Corynebacteriaceae</taxon>
        <taxon>Corynebacterium</taxon>
    </lineage>
</organism>
<name>L1M9Z3_9CORY</name>
<dbReference type="GO" id="GO:0032267">
    <property type="term" value="F:tRNA(Ile)-lysidine synthase activity"/>
    <property type="evidence" value="ECO:0007669"/>
    <property type="project" value="UniProtKB-EC"/>
</dbReference>
<keyword evidence="1 6" id="KW-0436">Ligase</keyword>
<dbReference type="GO" id="GO:0005737">
    <property type="term" value="C:cytoplasm"/>
    <property type="evidence" value="ECO:0007669"/>
    <property type="project" value="UniProtKB-SubCell"/>
</dbReference>
<evidence type="ECO:0000256" key="4">
    <source>
        <dbReference type="ARBA" id="ARBA00022840"/>
    </source>
</evidence>
<dbReference type="SUPFAM" id="SSF52402">
    <property type="entry name" value="Adenine nucleotide alpha hydrolases-like"/>
    <property type="match status" value="1"/>
</dbReference>
<dbReference type="GO" id="GO:0005524">
    <property type="term" value="F:ATP binding"/>
    <property type="evidence" value="ECO:0007669"/>
    <property type="project" value="UniProtKB-UniRule"/>
</dbReference>
<dbReference type="PANTHER" id="PTHR43033">
    <property type="entry name" value="TRNA(ILE)-LYSIDINE SYNTHASE-RELATED"/>
    <property type="match status" value="1"/>
</dbReference>
<dbReference type="EC" id="6.3.4.19" evidence="6"/>
<accession>L1M9Z3</accession>
<dbReference type="InterPro" id="IPR012094">
    <property type="entry name" value="tRNA_Ile_lys_synt"/>
</dbReference>
<evidence type="ECO:0000256" key="5">
    <source>
        <dbReference type="ARBA" id="ARBA00048539"/>
    </source>
</evidence>
<keyword evidence="3 6" id="KW-0547">Nucleotide-binding</keyword>
<dbReference type="RefSeq" id="WP_006062370.1">
    <property type="nucleotide sequence ID" value="NZ_KB290824.1"/>
</dbReference>
<keyword evidence="9" id="KW-1185">Reference proteome</keyword>
<evidence type="ECO:0000313" key="8">
    <source>
        <dbReference type="EMBL" id="EKX87789.1"/>
    </source>
</evidence>
<dbReference type="OrthoDB" id="5244702at2"/>
<dbReference type="CDD" id="cd01992">
    <property type="entry name" value="TilS_N"/>
    <property type="match status" value="1"/>
</dbReference>
<dbReference type="HAMAP" id="MF_01161">
    <property type="entry name" value="tRNA_Ile_lys_synt"/>
    <property type="match status" value="1"/>
</dbReference>
<reference evidence="8 9" key="1">
    <citation type="submission" date="2012-05" db="EMBL/GenBank/DDBJ databases">
        <authorList>
            <person name="Weinstock G."/>
            <person name="Sodergren E."/>
            <person name="Lobos E.A."/>
            <person name="Fulton L."/>
            <person name="Fulton R."/>
            <person name="Courtney L."/>
            <person name="Fronick C."/>
            <person name="O'Laughlin M."/>
            <person name="Godfrey J."/>
            <person name="Wilson R.M."/>
            <person name="Miner T."/>
            <person name="Farmer C."/>
            <person name="Delehaunty K."/>
            <person name="Cordes M."/>
            <person name="Minx P."/>
            <person name="Tomlinson C."/>
            <person name="Chen J."/>
            <person name="Wollam A."/>
            <person name="Pepin K.H."/>
            <person name="Bhonagiri V."/>
            <person name="Zhang X."/>
            <person name="Suruliraj S."/>
            <person name="Warren W."/>
            <person name="Mitreva M."/>
            <person name="Mardis E.R."/>
            <person name="Wilson R.K."/>
        </authorList>
    </citation>
    <scope>NUCLEOTIDE SEQUENCE [LARGE SCALE GENOMIC DNA]</scope>
    <source>
        <strain evidence="8 9">F0235</strain>
    </source>
</reference>
<evidence type="ECO:0000256" key="1">
    <source>
        <dbReference type="ARBA" id="ARBA00022598"/>
    </source>
</evidence>
<keyword evidence="2 6" id="KW-0819">tRNA processing</keyword>
<dbReference type="eggNOG" id="COG0037">
    <property type="taxonomic scope" value="Bacteria"/>
</dbReference>
<comment type="domain">
    <text evidence="6">The N-terminal region contains the highly conserved SGGXDS motif, predicted to be a P-loop motif involved in ATP binding.</text>
</comment>
<keyword evidence="6" id="KW-0963">Cytoplasm</keyword>
<dbReference type="InterPro" id="IPR012795">
    <property type="entry name" value="tRNA_Ile_lys_synt_N"/>
</dbReference>
<feature type="binding site" evidence="6">
    <location>
        <begin position="37"/>
        <end position="42"/>
    </location>
    <ligand>
        <name>ATP</name>
        <dbReference type="ChEBI" id="CHEBI:30616"/>
    </ligand>
</feature>
<dbReference type="HOGENOM" id="CLU_018869_1_1_11"/>
<dbReference type="EMBL" id="AMEM01000041">
    <property type="protein sequence ID" value="EKX87789.1"/>
    <property type="molecule type" value="Genomic_DNA"/>
</dbReference>
<proteinExistence type="inferred from homology"/>
<dbReference type="STRING" id="1035195.HMPREF9997_02566"/>
<dbReference type="InterPro" id="IPR011063">
    <property type="entry name" value="TilS/TtcA_N"/>
</dbReference>
<evidence type="ECO:0000256" key="3">
    <source>
        <dbReference type="ARBA" id="ARBA00022741"/>
    </source>
</evidence>
<dbReference type="NCBIfam" id="TIGR02432">
    <property type="entry name" value="lysidine_TilS_N"/>
    <property type="match status" value="1"/>
</dbReference>
<feature type="domain" description="tRNA(Ile)-lysidine/2-thiocytidine synthase N-terminal" evidence="7">
    <location>
        <begin position="32"/>
        <end position="199"/>
    </location>
</feature>
<gene>
    <name evidence="6" type="primary">tilS</name>
    <name evidence="8" type="ORF">HMPREF9997_02566</name>
</gene>
<dbReference type="AlphaFoldDB" id="L1M9Z3"/>
<evidence type="ECO:0000256" key="2">
    <source>
        <dbReference type="ARBA" id="ARBA00022694"/>
    </source>
</evidence>
<dbReference type="Proteomes" id="UP000010445">
    <property type="component" value="Unassembled WGS sequence"/>
</dbReference>
<evidence type="ECO:0000313" key="9">
    <source>
        <dbReference type="Proteomes" id="UP000010445"/>
    </source>
</evidence>
<sequence>MPSHLGSLELPHTSPHFLEIRRAVRRHADIRVVVGLSGGPDSVALLAGTLAEGREVEAICIDHGLQDASAEVAATAAETARALGAAATVLRIDVPSTGSMEANARHARYTALTSAANGRPIWVGHTMDDQAETLLLSALRGHATGMLERSTWEDGTTIVRPLLGVRRSNTVGACSELGLKVWADPHNDDQSFRRVALRNRLLPELADIIGGDPVPGLAQAAERAAWEADLVRVGVEKQGIGKRTIELEVAQVPPHPALRRAVLAEFIRTNGGRESAATIAAVEQLIVAWRGQGPVAIGKAPGGRRLVVARKNGILAVSVR</sequence>
<comment type="similarity">
    <text evidence="6">Belongs to the tRNA(Ile)-lysidine synthase family.</text>
</comment>
<dbReference type="PANTHER" id="PTHR43033:SF1">
    <property type="entry name" value="TRNA(ILE)-LYSIDINE SYNTHASE-RELATED"/>
    <property type="match status" value="1"/>
</dbReference>
<keyword evidence="4 6" id="KW-0067">ATP-binding</keyword>
<comment type="caution">
    <text evidence="8">The sequence shown here is derived from an EMBL/GenBank/DDBJ whole genome shotgun (WGS) entry which is preliminary data.</text>
</comment>